<dbReference type="EMBL" id="CAKC01000094">
    <property type="protein sequence ID" value="CCI87908.1"/>
    <property type="molecule type" value="Genomic_DNA"/>
</dbReference>
<gene>
    <name evidence="2" type="ORF">BN52_01095</name>
</gene>
<keyword evidence="1" id="KW-0472">Membrane</keyword>
<reference evidence="2 3" key="1">
    <citation type="submission" date="2012-06" db="EMBL/GenBank/DDBJ databases">
        <title>Draft genome sequence of Lactobacillus gigeriorum CRBIP 24.85T, isolated from chicken crop.</title>
        <authorList>
            <person name="Cousin S."/>
            <person name="Ma L."/>
            <person name="Creno S."/>
            <person name="Clermont D."/>
            <person name="Loux V."/>
            <person name="Bizet C."/>
            <person name="Bouchier C."/>
        </authorList>
    </citation>
    <scope>NUCLEOTIDE SEQUENCE [LARGE SCALE GENOMIC DNA]</scope>
    <source>
        <strain evidence="3">CRBIP 24.85T</strain>
    </source>
</reference>
<keyword evidence="1" id="KW-1133">Transmembrane helix</keyword>
<sequence>MLCVIFFTLIVAPLIVELVIRLFDYWWNNRHNGRN</sequence>
<evidence type="ECO:0000313" key="3">
    <source>
        <dbReference type="Proteomes" id="UP000009326"/>
    </source>
</evidence>
<evidence type="ECO:0000313" key="2">
    <source>
        <dbReference type="EMBL" id="CCI87908.1"/>
    </source>
</evidence>
<dbReference type="AlphaFoldDB" id="I7LGS0"/>
<proteinExistence type="predicted"/>
<protein>
    <recommendedName>
        <fullName evidence="4">Type I toxin-antitoxin system Fst family toxin</fullName>
    </recommendedName>
</protein>
<evidence type="ECO:0008006" key="4">
    <source>
        <dbReference type="Google" id="ProtNLM"/>
    </source>
</evidence>
<keyword evidence="1" id="KW-0812">Transmembrane</keyword>
<accession>I7LGS0</accession>
<dbReference type="NCBIfam" id="NF033608">
    <property type="entry name" value="type_I_tox_Fst"/>
    <property type="match status" value="1"/>
</dbReference>
<name>I7LGS0_9LACO</name>
<organism evidence="2 3">
    <name type="scientific">Lactobacillus gigeriorum DSM 23908 = CRBIP 24.85</name>
    <dbReference type="NCBI Taxonomy" id="1423751"/>
    <lineage>
        <taxon>Bacteria</taxon>
        <taxon>Bacillati</taxon>
        <taxon>Bacillota</taxon>
        <taxon>Bacilli</taxon>
        <taxon>Lactobacillales</taxon>
        <taxon>Lactobacillaceae</taxon>
        <taxon>Lactobacillus</taxon>
    </lineage>
</organism>
<comment type="caution">
    <text evidence="2">The sequence shown here is derived from an EMBL/GenBank/DDBJ whole genome shotgun (WGS) entry which is preliminary data.</text>
</comment>
<feature type="transmembrane region" description="Helical" evidence="1">
    <location>
        <begin position="6"/>
        <end position="27"/>
    </location>
</feature>
<dbReference type="Proteomes" id="UP000009326">
    <property type="component" value="Unassembled WGS sequence"/>
</dbReference>
<evidence type="ECO:0000256" key="1">
    <source>
        <dbReference type="SAM" id="Phobius"/>
    </source>
</evidence>